<keyword evidence="2" id="KW-1185">Reference proteome</keyword>
<evidence type="ECO:0000313" key="2">
    <source>
        <dbReference type="Proteomes" id="UP000298652"/>
    </source>
</evidence>
<dbReference type="AlphaFoldDB" id="A0A4U6VK50"/>
<name>A0A4U6VK50_SETVI</name>
<sequence length="56" mass="6296">MNAPLGTALGIFHTLHILHLLPLSNPEILDMLYLIQIGLMPCMRSWRTLSETGFGF</sequence>
<dbReference type="EMBL" id="CM016553">
    <property type="protein sequence ID" value="TKW30040.1"/>
    <property type="molecule type" value="Genomic_DNA"/>
</dbReference>
<protein>
    <submittedName>
        <fullName evidence="1">Uncharacterized protein</fullName>
    </submittedName>
</protein>
<proteinExistence type="predicted"/>
<dbReference type="Proteomes" id="UP000298652">
    <property type="component" value="Chromosome 2"/>
</dbReference>
<organism evidence="1 2">
    <name type="scientific">Setaria viridis</name>
    <name type="common">Green bristlegrass</name>
    <name type="synonym">Setaria italica subsp. viridis</name>
    <dbReference type="NCBI Taxonomy" id="4556"/>
    <lineage>
        <taxon>Eukaryota</taxon>
        <taxon>Viridiplantae</taxon>
        <taxon>Streptophyta</taxon>
        <taxon>Embryophyta</taxon>
        <taxon>Tracheophyta</taxon>
        <taxon>Spermatophyta</taxon>
        <taxon>Magnoliopsida</taxon>
        <taxon>Liliopsida</taxon>
        <taxon>Poales</taxon>
        <taxon>Poaceae</taxon>
        <taxon>PACMAD clade</taxon>
        <taxon>Panicoideae</taxon>
        <taxon>Panicodae</taxon>
        <taxon>Paniceae</taxon>
        <taxon>Cenchrinae</taxon>
        <taxon>Setaria</taxon>
    </lineage>
</organism>
<accession>A0A4U6VK50</accession>
<gene>
    <name evidence="1" type="ORF">SEVIR_2G008166v2</name>
</gene>
<dbReference type="Gramene" id="TKW30040">
    <property type="protein sequence ID" value="TKW30040"/>
    <property type="gene ID" value="SEVIR_2G008166v2"/>
</dbReference>
<evidence type="ECO:0000313" key="1">
    <source>
        <dbReference type="EMBL" id="TKW30040.1"/>
    </source>
</evidence>
<reference evidence="1" key="1">
    <citation type="submission" date="2019-03" db="EMBL/GenBank/DDBJ databases">
        <title>WGS assembly of Setaria viridis.</title>
        <authorList>
            <person name="Huang P."/>
            <person name="Jenkins J."/>
            <person name="Grimwood J."/>
            <person name="Barry K."/>
            <person name="Healey A."/>
            <person name="Mamidi S."/>
            <person name="Sreedasyam A."/>
            <person name="Shu S."/>
            <person name="Feldman M."/>
            <person name="Wu J."/>
            <person name="Yu Y."/>
            <person name="Chen C."/>
            <person name="Johnson J."/>
            <person name="Rokhsar D."/>
            <person name="Baxter I."/>
            <person name="Schmutz J."/>
            <person name="Brutnell T."/>
            <person name="Kellogg E."/>
        </authorList>
    </citation>
    <scope>NUCLEOTIDE SEQUENCE [LARGE SCALE GENOMIC DNA]</scope>
</reference>